<comment type="cofactor">
    <cofactor evidence="7">
        <name>[2Fe-2S] cluster</name>
        <dbReference type="ChEBI" id="CHEBI:190135"/>
    </cofactor>
    <text evidence="7">Binds 1 [2Fe-2S] cluster.</text>
</comment>
<evidence type="ECO:0000256" key="3">
    <source>
        <dbReference type="ARBA" id="ARBA00022723"/>
    </source>
</evidence>
<dbReference type="AlphaFoldDB" id="A0A3D8HKD6"/>
<gene>
    <name evidence="9" type="ORF">DWU89_00065</name>
    <name evidence="8" type="ORF">H8784_00065</name>
</gene>
<keyword evidence="3 7" id="KW-0479">Metal-binding</keyword>
<evidence type="ECO:0000256" key="6">
    <source>
        <dbReference type="ARBA" id="ARBA00034078"/>
    </source>
</evidence>
<dbReference type="InterPro" id="IPR042128">
    <property type="entry name" value="NuoE_dom"/>
</dbReference>
<evidence type="ECO:0000313" key="11">
    <source>
        <dbReference type="Proteomes" id="UP000629596"/>
    </source>
</evidence>
<name>A0A3D8HKD6_9BACT</name>
<dbReference type="SUPFAM" id="SSF52833">
    <property type="entry name" value="Thioredoxin-like"/>
    <property type="match status" value="1"/>
</dbReference>
<protein>
    <submittedName>
        <fullName evidence="9">NAD(P)H-dependent oxidoreductase subunit E</fullName>
    </submittedName>
</protein>
<dbReference type="Pfam" id="PF01257">
    <property type="entry name" value="2Fe-2S_thioredx"/>
    <property type="match status" value="1"/>
</dbReference>
<reference evidence="9 10" key="1">
    <citation type="submission" date="2018-07" db="EMBL/GenBank/DDBJ databases">
        <title>Parabacteroides acidifaciens nov. sp., isolated from human feces.</title>
        <authorList>
            <person name="Wang Y.J."/>
        </authorList>
    </citation>
    <scope>NUCLEOTIDE SEQUENCE [LARGE SCALE GENOMIC DNA]</scope>
    <source>
        <strain evidence="9 10">426-9</strain>
    </source>
</reference>
<dbReference type="EMBL" id="QREV01000001">
    <property type="protein sequence ID" value="RDU51067.1"/>
    <property type="molecule type" value="Genomic_DNA"/>
</dbReference>
<dbReference type="InterPro" id="IPR028431">
    <property type="entry name" value="NADP_DH_HndA-like"/>
</dbReference>
<dbReference type="PANTHER" id="PTHR43342:SF2">
    <property type="entry name" value="POTENTIAL NAD-REDUCING HYDROGENASE SUBUNIT"/>
    <property type="match status" value="1"/>
</dbReference>
<evidence type="ECO:0000313" key="8">
    <source>
        <dbReference type="EMBL" id="MBC8600111.1"/>
    </source>
</evidence>
<dbReference type="EMBL" id="JACRTI010000001">
    <property type="protein sequence ID" value="MBC8600111.1"/>
    <property type="molecule type" value="Genomic_DNA"/>
</dbReference>
<dbReference type="GO" id="GO:0051537">
    <property type="term" value="F:2 iron, 2 sulfur cluster binding"/>
    <property type="evidence" value="ECO:0007669"/>
    <property type="project" value="UniProtKB-KW"/>
</dbReference>
<evidence type="ECO:0000256" key="7">
    <source>
        <dbReference type="PIRSR" id="PIRSR000216-1"/>
    </source>
</evidence>
<dbReference type="Proteomes" id="UP000629596">
    <property type="component" value="Unassembled WGS sequence"/>
</dbReference>
<keyword evidence="4 7" id="KW-0408">Iron</keyword>
<organism evidence="9 10">
    <name type="scientific">Parabacteroides acidifaciens</name>
    <dbReference type="NCBI Taxonomy" id="2290935"/>
    <lineage>
        <taxon>Bacteria</taxon>
        <taxon>Pseudomonadati</taxon>
        <taxon>Bacteroidota</taxon>
        <taxon>Bacteroidia</taxon>
        <taxon>Bacteroidales</taxon>
        <taxon>Tannerellaceae</taxon>
        <taxon>Parabacteroides</taxon>
    </lineage>
</organism>
<dbReference type="PANTHER" id="PTHR43342">
    <property type="entry name" value="NADH-QUINONE OXIDOREDUCTASE, E SUBUNIT"/>
    <property type="match status" value="1"/>
</dbReference>
<evidence type="ECO:0000256" key="1">
    <source>
        <dbReference type="ARBA" id="ARBA00010643"/>
    </source>
</evidence>
<dbReference type="InterPro" id="IPR036249">
    <property type="entry name" value="Thioredoxin-like_sf"/>
</dbReference>
<reference evidence="8 11" key="2">
    <citation type="submission" date="2020-08" db="EMBL/GenBank/DDBJ databases">
        <title>Genome public.</title>
        <authorList>
            <person name="Liu C."/>
            <person name="Sun Q."/>
        </authorList>
    </citation>
    <scope>NUCLEOTIDE SEQUENCE [LARGE SCALE GENOMIC DNA]</scope>
    <source>
        <strain evidence="8 11">426_9</strain>
    </source>
</reference>
<evidence type="ECO:0000313" key="10">
    <source>
        <dbReference type="Proteomes" id="UP000256321"/>
    </source>
</evidence>
<evidence type="ECO:0000256" key="2">
    <source>
        <dbReference type="ARBA" id="ARBA00022714"/>
    </source>
</evidence>
<dbReference type="Gene3D" id="1.10.10.1590">
    <property type="entry name" value="NADH-quinone oxidoreductase subunit E"/>
    <property type="match status" value="1"/>
</dbReference>
<dbReference type="Proteomes" id="UP000256321">
    <property type="component" value="Unassembled WGS sequence"/>
</dbReference>
<dbReference type="InterPro" id="IPR002023">
    <property type="entry name" value="NuoE-like"/>
</dbReference>
<proteinExistence type="inferred from homology"/>
<evidence type="ECO:0000256" key="4">
    <source>
        <dbReference type="ARBA" id="ARBA00023004"/>
    </source>
</evidence>
<comment type="caution">
    <text evidence="9">The sequence shown here is derived from an EMBL/GenBank/DDBJ whole genome shotgun (WGS) entry which is preliminary data.</text>
</comment>
<keyword evidence="5 7" id="KW-0411">Iron-sulfur</keyword>
<keyword evidence="2 7" id="KW-0001">2Fe-2S</keyword>
<dbReference type="InterPro" id="IPR041921">
    <property type="entry name" value="NuoE_N"/>
</dbReference>
<dbReference type="CDD" id="cd03064">
    <property type="entry name" value="TRX_Fd_NuoE"/>
    <property type="match status" value="1"/>
</dbReference>
<dbReference type="RefSeq" id="WP_115497660.1">
    <property type="nucleotide sequence ID" value="NZ_JACRTI010000001.1"/>
</dbReference>
<comment type="similarity">
    <text evidence="1">Belongs to the complex I 24 kDa subunit family.</text>
</comment>
<dbReference type="PIRSF" id="PIRSF000216">
    <property type="entry name" value="NADH_DH_24kDa"/>
    <property type="match status" value="1"/>
</dbReference>
<feature type="binding site" evidence="7">
    <location>
        <position position="129"/>
    </location>
    <ligand>
        <name>[2Fe-2S] cluster</name>
        <dbReference type="ChEBI" id="CHEBI:190135"/>
    </ligand>
</feature>
<dbReference type="FunFam" id="3.40.30.10:FF:000015">
    <property type="entry name" value="NADH-quinone oxidoreductase subunit E"/>
    <property type="match status" value="1"/>
</dbReference>
<feature type="binding site" evidence="7">
    <location>
        <position position="89"/>
    </location>
    <ligand>
        <name>[2Fe-2S] cluster</name>
        <dbReference type="ChEBI" id="CHEBI:190135"/>
    </ligand>
</feature>
<evidence type="ECO:0000313" key="9">
    <source>
        <dbReference type="EMBL" id="RDU51067.1"/>
    </source>
</evidence>
<feature type="binding site" evidence="7">
    <location>
        <position position="125"/>
    </location>
    <ligand>
        <name>[2Fe-2S] cluster</name>
        <dbReference type="ChEBI" id="CHEBI:190135"/>
    </ligand>
</feature>
<dbReference type="GO" id="GO:0016491">
    <property type="term" value="F:oxidoreductase activity"/>
    <property type="evidence" value="ECO:0007669"/>
    <property type="project" value="InterPro"/>
</dbReference>
<sequence>MEKIHLLKIKLKELEAVCNEHHNDAGELINILHAAQGIFGYLPREVQEVIADRLNIPVSRVYGVVTFYSFFTMTPKGKYPISVCLGTACYVRGAEKVLDEFQRQLEIKVGETTPDGLFSLDCLRCVGACGLAPVVTIAGKVYGRLSPEKVRDILSEYYLLEQV</sequence>
<feature type="binding site" evidence="7">
    <location>
        <position position="84"/>
    </location>
    <ligand>
        <name>[2Fe-2S] cluster</name>
        <dbReference type="ChEBI" id="CHEBI:190135"/>
    </ligand>
</feature>
<dbReference type="Gene3D" id="3.40.30.10">
    <property type="entry name" value="Glutaredoxin"/>
    <property type="match status" value="1"/>
</dbReference>
<dbReference type="GO" id="GO:0046872">
    <property type="term" value="F:metal ion binding"/>
    <property type="evidence" value="ECO:0007669"/>
    <property type="project" value="UniProtKB-KW"/>
</dbReference>
<comment type="cofactor">
    <cofactor evidence="6">
        <name>[2Fe-2S] cluster</name>
        <dbReference type="ChEBI" id="CHEBI:190135"/>
    </cofactor>
</comment>
<keyword evidence="11" id="KW-1185">Reference proteome</keyword>
<accession>A0A3D8HKD6</accession>
<evidence type="ECO:0000256" key="5">
    <source>
        <dbReference type="ARBA" id="ARBA00023014"/>
    </source>
</evidence>